<keyword evidence="2" id="KW-0175">Coiled coil</keyword>
<reference evidence="3" key="1">
    <citation type="journal article" date="2013" name="Genetics">
        <title>The draft genome and transcriptome of Panagrellus redivivus are shaped by the harsh demands of a free-living lifestyle.</title>
        <authorList>
            <person name="Srinivasan J."/>
            <person name="Dillman A.R."/>
            <person name="Macchietto M.G."/>
            <person name="Heikkinen L."/>
            <person name="Lakso M."/>
            <person name="Fracchia K.M."/>
            <person name="Antoshechkin I."/>
            <person name="Mortazavi A."/>
            <person name="Wong G."/>
            <person name="Sternberg P.W."/>
        </authorList>
    </citation>
    <scope>NUCLEOTIDE SEQUENCE [LARGE SCALE GENOMIC DNA]</scope>
    <source>
        <strain evidence="3">MT8872</strain>
    </source>
</reference>
<dbReference type="GO" id="GO:0016192">
    <property type="term" value="P:vesicle-mediated transport"/>
    <property type="evidence" value="ECO:0007669"/>
    <property type="project" value="InterPro"/>
</dbReference>
<dbReference type="WBParaSite" id="Pan_g9170.t1">
    <property type="protein sequence ID" value="Pan_g9170.t1"/>
    <property type="gene ID" value="Pan_g9170"/>
</dbReference>
<sequence length="588" mass="65156">MSTQLTRRELIHVLESIPGSKELVVEQPLMRPLDKFASMTLLQEHGCARVHQLSLDRAVMWDSDSAARVFLVRPKLAIIRKLCELIKAEPAATYAGIFVEKRLSVCDVELEKAGVFGLIEIFELSLGFIPLESDLFSLELPQIPAAGPSDYLTIAKSLWQLQSLYGSIPNQFTIGKAAVACGKIFGRISHESGEPPASANQPISHLFLFDRHVDLVSTLLTGLTYESMLNDAFQYSCGKIAFGEAVESRLKQKNAGRRVVALNNSDVIFSAVRNRHMTQVFPFLSAKAKDLQQSFDRASTMNKVEEVKDFVSNELRQLKQNHKLLELHICACEVLLESNRGAADRFSLEHAIVRRNADPTAVMEYLEICLCKQQNPWTVLQLACLWSICDDGLASKHFHAFRTKFLHACGYEYLPVLHYLQLNGLLTERSVPAASGVAKVTALKEAVNVASIRKGSFAAISKALTLCPESDKPFDAKSSTAPSYAFSETYTPLIVQMVAQTVSDGWSTTKFQKALGPDIPLSCHPAAPAKPDNRLRKAILVAFIGGVTFAEIAALRQFAQNTNFRIMIVTSHVIQREEFLKSQGEMTL</sequence>
<evidence type="ECO:0000313" key="4">
    <source>
        <dbReference type="WBParaSite" id="Pan_g9170.t1"/>
    </source>
</evidence>
<name>A0A7E4W9Z3_PANRE</name>
<protein>
    <submittedName>
        <fullName evidence="4">Vacuolar protein sorting-associated protein 33B</fullName>
    </submittedName>
</protein>
<evidence type="ECO:0000256" key="1">
    <source>
        <dbReference type="ARBA" id="ARBA00009884"/>
    </source>
</evidence>
<dbReference type="InterPro" id="IPR036045">
    <property type="entry name" value="Sec1-like_sf"/>
</dbReference>
<comment type="similarity">
    <text evidence="1">Belongs to the STXBP/unc-18/SEC1 family.</text>
</comment>
<dbReference type="Gene3D" id="3.90.830.10">
    <property type="entry name" value="Syntaxin Binding Protein 1, Chain A, domain 2"/>
    <property type="match status" value="1"/>
</dbReference>
<dbReference type="Gene3D" id="3.40.50.2060">
    <property type="match status" value="1"/>
</dbReference>
<dbReference type="Gene3D" id="1.25.40.850">
    <property type="match status" value="1"/>
</dbReference>
<accession>A0A7E4W9Z3</accession>
<dbReference type="InterPro" id="IPR043127">
    <property type="entry name" value="Sec-1-like_dom3a"/>
</dbReference>
<dbReference type="AlphaFoldDB" id="A0A7E4W9Z3"/>
<evidence type="ECO:0000313" key="3">
    <source>
        <dbReference type="Proteomes" id="UP000492821"/>
    </source>
</evidence>
<dbReference type="Gene3D" id="3.40.50.1910">
    <property type="match status" value="1"/>
</dbReference>
<dbReference type="Proteomes" id="UP000492821">
    <property type="component" value="Unassembled WGS sequence"/>
</dbReference>
<dbReference type="SUPFAM" id="SSF56815">
    <property type="entry name" value="Sec1/munc18-like (SM) proteins"/>
    <property type="match status" value="1"/>
</dbReference>
<dbReference type="InterPro" id="IPR043154">
    <property type="entry name" value="Sec-1-like_dom1"/>
</dbReference>
<reference evidence="4" key="2">
    <citation type="submission" date="2020-10" db="UniProtKB">
        <authorList>
            <consortium name="WormBaseParasite"/>
        </authorList>
    </citation>
    <scope>IDENTIFICATION</scope>
</reference>
<dbReference type="Pfam" id="PF00995">
    <property type="entry name" value="Sec1"/>
    <property type="match status" value="1"/>
</dbReference>
<dbReference type="InterPro" id="IPR001619">
    <property type="entry name" value="Sec1-like"/>
</dbReference>
<feature type="coiled-coil region" evidence="2">
    <location>
        <begin position="301"/>
        <end position="328"/>
    </location>
</feature>
<proteinExistence type="inferred from homology"/>
<dbReference type="PANTHER" id="PTHR11679">
    <property type="entry name" value="VESICLE PROTEIN SORTING-ASSOCIATED"/>
    <property type="match status" value="1"/>
</dbReference>
<dbReference type="InterPro" id="IPR043155">
    <property type="entry name" value="VPS33_dom3b"/>
</dbReference>
<organism evidence="3 4">
    <name type="scientific">Panagrellus redivivus</name>
    <name type="common">Microworm</name>
    <dbReference type="NCBI Taxonomy" id="6233"/>
    <lineage>
        <taxon>Eukaryota</taxon>
        <taxon>Metazoa</taxon>
        <taxon>Ecdysozoa</taxon>
        <taxon>Nematoda</taxon>
        <taxon>Chromadorea</taxon>
        <taxon>Rhabditida</taxon>
        <taxon>Tylenchina</taxon>
        <taxon>Panagrolaimomorpha</taxon>
        <taxon>Panagrolaimoidea</taxon>
        <taxon>Panagrolaimidae</taxon>
        <taxon>Panagrellus</taxon>
    </lineage>
</organism>
<evidence type="ECO:0000256" key="2">
    <source>
        <dbReference type="SAM" id="Coils"/>
    </source>
</evidence>
<dbReference type="InterPro" id="IPR027482">
    <property type="entry name" value="Sec1-like_dom2"/>
</dbReference>
<keyword evidence="3" id="KW-1185">Reference proteome</keyword>